<evidence type="ECO:0000256" key="3">
    <source>
        <dbReference type="ARBA" id="ARBA00022723"/>
    </source>
</evidence>
<dbReference type="AlphaFoldDB" id="E0U8H0"/>
<dbReference type="InterPro" id="IPR015797">
    <property type="entry name" value="NUDIX_hydrolase-like_dom_sf"/>
</dbReference>
<sequence>MKENFSGPVRRVALAILYQQGKFLMQLRDDLPHILYPGKWGFFGGHLEAGENPTDGLKRELLEEIGYEVVAPQLFRCYTGDQIIRYIYSAPLTVSVNQLVQAEGQDLALVTADAVRSGCYYSHKINQVRSLGEIHQRILLDFMEAEAKLNP</sequence>
<dbReference type="RefSeq" id="WP_013321823.1">
    <property type="nucleotide sequence ID" value="NC_014501.1"/>
</dbReference>
<dbReference type="PANTHER" id="PTHR43758">
    <property type="entry name" value="7,8-DIHYDRO-8-OXOGUANINE TRIPHOSPHATASE"/>
    <property type="match status" value="1"/>
</dbReference>
<keyword evidence="8" id="KW-1185">Reference proteome</keyword>
<protein>
    <submittedName>
        <fullName evidence="7">NUDIX hydrolase</fullName>
    </submittedName>
</protein>
<accession>E0U8H0</accession>
<dbReference type="CDD" id="cd18882">
    <property type="entry name" value="NUDIX_Hydrolase"/>
    <property type="match status" value="1"/>
</dbReference>
<evidence type="ECO:0000313" key="8">
    <source>
        <dbReference type="Proteomes" id="UP000008206"/>
    </source>
</evidence>
<evidence type="ECO:0000256" key="1">
    <source>
        <dbReference type="ARBA" id="ARBA00001946"/>
    </source>
</evidence>
<proteinExistence type="inferred from homology"/>
<dbReference type="InterPro" id="IPR000086">
    <property type="entry name" value="NUDIX_hydrolase_dom"/>
</dbReference>
<evidence type="ECO:0000313" key="7">
    <source>
        <dbReference type="EMBL" id="ADN13716.1"/>
    </source>
</evidence>
<dbReference type="GO" id="GO:0016818">
    <property type="term" value="F:hydrolase activity, acting on acid anhydrides, in phosphorus-containing anhydrides"/>
    <property type="evidence" value="ECO:0007669"/>
    <property type="project" value="TreeGrafter"/>
</dbReference>
<evidence type="ECO:0000256" key="5">
    <source>
        <dbReference type="ARBA" id="ARBA00022842"/>
    </source>
</evidence>
<dbReference type="OrthoDB" id="161692at2"/>
<dbReference type="InterPro" id="IPR020084">
    <property type="entry name" value="NUDIX_hydrolase_CS"/>
</dbReference>
<dbReference type="HOGENOM" id="CLU_037162_21_1_3"/>
<dbReference type="GO" id="GO:0005737">
    <property type="term" value="C:cytoplasm"/>
    <property type="evidence" value="ECO:0007669"/>
    <property type="project" value="TreeGrafter"/>
</dbReference>
<dbReference type="EMBL" id="CP002198">
    <property type="protein sequence ID" value="ADN13716.1"/>
    <property type="molecule type" value="Genomic_DNA"/>
</dbReference>
<keyword evidence="4 7" id="KW-0378">Hydrolase</keyword>
<dbReference type="GO" id="GO:0046872">
    <property type="term" value="F:metal ion binding"/>
    <property type="evidence" value="ECO:0007669"/>
    <property type="project" value="UniProtKB-KW"/>
</dbReference>
<feature type="domain" description="Nudix hydrolase" evidence="6">
    <location>
        <begin position="8"/>
        <end position="133"/>
    </location>
</feature>
<dbReference type="PROSITE" id="PS00893">
    <property type="entry name" value="NUDIX_BOX"/>
    <property type="match status" value="1"/>
</dbReference>
<evidence type="ECO:0000259" key="6">
    <source>
        <dbReference type="PROSITE" id="PS51462"/>
    </source>
</evidence>
<dbReference type="Proteomes" id="UP000008206">
    <property type="component" value="Chromosome"/>
</dbReference>
<comment type="cofactor">
    <cofactor evidence="1">
        <name>Mg(2+)</name>
        <dbReference type="ChEBI" id="CHEBI:18420"/>
    </cofactor>
</comment>
<reference evidence="8" key="1">
    <citation type="journal article" date="2011" name="MBio">
        <title>Novel metabolic attributes of the genus Cyanothece, comprising a group of unicellular nitrogen-fixing Cyanobacteria.</title>
        <authorList>
            <person name="Bandyopadhyay A."/>
            <person name="Elvitigala T."/>
            <person name="Welsh E."/>
            <person name="Stockel J."/>
            <person name="Liberton M."/>
            <person name="Min H."/>
            <person name="Sherman L.A."/>
            <person name="Pakrasi H.B."/>
        </authorList>
    </citation>
    <scope>NUCLEOTIDE SEQUENCE [LARGE SCALE GENOMIC DNA]</scope>
    <source>
        <strain evidence="8">PCC 7822</strain>
    </source>
</reference>
<evidence type="ECO:0000256" key="4">
    <source>
        <dbReference type="ARBA" id="ARBA00022801"/>
    </source>
</evidence>
<keyword evidence="5" id="KW-0460">Magnesium</keyword>
<keyword evidence="3" id="KW-0479">Metal-binding</keyword>
<organism evidence="7 8">
    <name type="scientific">Gloeothece verrucosa (strain PCC 7822)</name>
    <name type="common">Cyanothece sp. (strain PCC 7822)</name>
    <dbReference type="NCBI Taxonomy" id="497965"/>
    <lineage>
        <taxon>Bacteria</taxon>
        <taxon>Bacillati</taxon>
        <taxon>Cyanobacteriota</taxon>
        <taxon>Cyanophyceae</taxon>
        <taxon>Oscillatoriophycideae</taxon>
        <taxon>Chroococcales</taxon>
        <taxon>Aphanothecaceae</taxon>
        <taxon>Gloeothece</taxon>
        <taxon>Gloeothece verrucosa</taxon>
    </lineage>
</organism>
<dbReference type="PANTHER" id="PTHR43758:SF8">
    <property type="entry name" value="8-OXO-DGTP DIPHOSPHATASE YTKD-RELATED"/>
    <property type="match status" value="1"/>
</dbReference>
<dbReference type="eggNOG" id="COG1051">
    <property type="taxonomic scope" value="Bacteria"/>
</dbReference>
<gene>
    <name evidence="7" type="ordered locus">Cyan7822_1728</name>
</gene>
<dbReference type="SUPFAM" id="SSF55811">
    <property type="entry name" value="Nudix"/>
    <property type="match status" value="1"/>
</dbReference>
<dbReference type="STRING" id="497965.Cyan7822_1728"/>
<dbReference type="KEGG" id="cyj:Cyan7822_1728"/>
<comment type="similarity">
    <text evidence="2">Belongs to the Nudix hydrolase family.</text>
</comment>
<name>E0U8H0_GLOV7</name>
<evidence type="ECO:0000256" key="2">
    <source>
        <dbReference type="ARBA" id="ARBA00005582"/>
    </source>
</evidence>
<dbReference type="Pfam" id="PF00293">
    <property type="entry name" value="NUDIX"/>
    <property type="match status" value="1"/>
</dbReference>
<dbReference type="PROSITE" id="PS51462">
    <property type="entry name" value="NUDIX"/>
    <property type="match status" value="1"/>
</dbReference>
<dbReference type="Gene3D" id="3.90.79.10">
    <property type="entry name" value="Nucleoside Triphosphate Pyrophosphohydrolase"/>
    <property type="match status" value="1"/>
</dbReference>